<evidence type="ECO:0000313" key="2">
    <source>
        <dbReference type="Proteomes" id="UP000245626"/>
    </source>
</evidence>
<proteinExistence type="predicted"/>
<sequence length="178" mass="20050">MFLGLFLLSIFLLVLSCVTANELDLRLSKDELRKLVEDTTVFQSDSSRSFHLDCSPSSRSKTLSIFLLHDPGKEPGFDGVRGESPEVVQSAAWHGPDRSIVVRHGGHIEHVDSFMRGERGEEAVIHFHDTEENVEYEIRAFRDSRKAKIRRVAQKERRLESSPCQGGSSIRQMGNPAT</sequence>
<protein>
    <submittedName>
        <fullName evidence="1">Uncharacterized protein</fullName>
    </submittedName>
</protein>
<organism evidence="1 2">
    <name type="scientific">Violaceomyces palustris</name>
    <dbReference type="NCBI Taxonomy" id="1673888"/>
    <lineage>
        <taxon>Eukaryota</taxon>
        <taxon>Fungi</taxon>
        <taxon>Dikarya</taxon>
        <taxon>Basidiomycota</taxon>
        <taxon>Ustilaginomycotina</taxon>
        <taxon>Ustilaginomycetes</taxon>
        <taxon>Violaceomycetales</taxon>
        <taxon>Violaceomycetaceae</taxon>
        <taxon>Violaceomyces</taxon>
    </lineage>
</organism>
<gene>
    <name evidence="1" type="ORF">IE53DRAFT_383684</name>
</gene>
<name>A0ACD0P6X0_9BASI</name>
<reference evidence="1 2" key="1">
    <citation type="journal article" date="2018" name="Mol. Biol. Evol.">
        <title>Broad Genomic Sampling Reveals a Smut Pathogenic Ancestry of the Fungal Clade Ustilaginomycotina.</title>
        <authorList>
            <person name="Kijpornyongpan T."/>
            <person name="Mondo S.J."/>
            <person name="Barry K."/>
            <person name="Sandor L."/>
            <person name="Lee J."/>
            <person name="Lipzen A."/>
            <person name="Pangilinan J."/>
            <person name="LaButti K."/>
            <person name="Hainaut M."/>
            <person name="Henrissat B."/>
            <person name="Grigoriev I.V."/>
            <person name="Spatafora J.W."/>
            <person name="Aime M.C."/>
        </authorList>
    </citation>
    <scope>NUCLEOTIDE SEQUENCE [LARGE SCALE GENOMIC DNA]</scope>
    <source>
        <strain evidence="1 2">SA 807</strain>
    </source>
</reference>
<accession>A0ACD0P6X0</accession>
<dbReference type="EMBL" id="KZ819709">
    <property type="protein sequence ID" value="PWN53789.1"/>
    <property type="molecule type" value="Genomic_DNA"/>
</dbReference>
<dbReference type="Proteomes" id="UP000245626">
    <property type="component" value="Unassembled WGS sequence"/>
</dbReference>
<evidence type="ECO:0000313" key="1">
    <source>
        <dbReference type="EMBL" id="PWN53789.1"/>
    </source>
</evidence>
<keyword evidence="2" id="KW-1185">Reference proteome</keyword>